<name>A0AB73A877_ENTFC</name>
<reference evidence="1 2" key="1">
    <citation type="submission" date="2013-06" db="EMBL/GenBank/DDBJ databases">
        <authorList>
            <person name="Weinstock G."/>
            <person name="Sodergren E."/>
            <person name="Lobos E.A."/>
            <person name="Fulton L."/>
            <person name="Fulton R."/>
            <person name="Courtney L."/>
            <person name="Fronick C."/>
            <person name="O'Laughlin M."/>
            <person name="Godfrey J."/>
            <person name="Wilson R.M."/>
            <person name="Miner T."/>
            <person name="Farmer C."/>
            <person name="Delehaunty K."/>
            <person name="Cordes M."/>
            <person name="Minx P."/>
            <person name="Tomlinson C."/>
            <person name="Chen J."/>
            <person name="Wollam A."/>
            <person name="Pepin K.H."/>
            <person name="Bhonagiri V."/>
            <person name="Zhang X."/>
            <person name="Warren W."/>
            <person name="Mitreva M."/>
            <person name="Mardis E.R."/>
            <person name="Wilson R.K."/>
        </authorList>
    </citation>
    <scope>NUCLEOTIDE SEQUENCE [LARGE SCALE GENOMIC DNA]</scope>
    <source>
        <strain evidence="1 2">SD2A-2</strain>
    </source>
</reference>
<proteinExistence type="predicted"/>
<gene>
    <name evidence="1" type="ORF">D356_01874</name>
</gene>
<evidence type="ECO:0000313" key="1">
    <source>
        <dbReference type="EMBL" id="EPI11342.1"/>
    </source>
</evidence>
<dbReference type="AlphaFoldDB" id="A0AB73A877"/>
<evidence type="ECO:0000313" key="2">
    <source>
        <dbReference type="Proteomes" id="UP000014622"/>
    </source>
</evidence>
<dbReference type="Proteomes" id="UP000014622">
    <property type="component" value="Unassembled WGS sequence"/>
</dbReference>
<comment type="caution">
    <text evidence="1">The sequence shown here is derived from an EMBL/GenBank/DDBJ whole genome shotgun (WGS) entry which is preliminary data.</text>
</comment>
<organism evidence="1 2">
    <name type="scientific">Enterococcus faecium SD2A-2</name>
    <dbReference type="NCBI Taxonomy" id="1244154"/>
    <lineage>
        <taxon>Bacteria</taxon>
        <taxon>Bacillati</taxon>
        <taxon>Bacillota</taxon>
        <taxon>Bacilli</taxon>
        <taxon>Lactobacillales</taxon>
        <taxon>Enterococcaceae</taxon>
        <taxon>Enterococcus</taxon>
    </lineage>
</organism>
<dbReference type="EMBL" id="ATIT01000101">
    <property type="protein sequence ID" value="EPI11342.1"/>
    <property type="molecule type" value="Genomic_DNA"/>
</dbReference>
<accession>A0AB73A877</accession>
<sequence length="46" mass="5405">MISASRFYLILLFEDISKEKAAVFRSSREIKTSVSLFFNYKITLKI</sequence>
<protein>
    <submittedName>
        <fullName evidence="1">Uncharacterized protein</fullName>
    </submittedName>
</protein>